<protein>
    <recommendedName>
        <fullName evidence="3">Minor capsid protein</fullName>
    </recommendedName>
</protein>
<comment type="caution">
    <text evidence="1">The sequence shown here is derived from an EMBL/GenBank/DDBJ whole genome shotgun (WGS) entry which is preliminary data.</text>
</comment>
<proteinExistence type="predicted"/>
<dbReference type="InterPro" id="IPR009319">
    <property type="entry name" value="Phage_A118_VSP1"/>
</dbReference>
<evidence type="ECO:0008006" key="3">
    <source>
        <dbReference type="Google" id="ProtNLM"/>
    </source>
</evidence>
<gene>
    <name evidence="1" type="ORF">AWN90_20660</name>
</gene>
<evidence type="ECO:0000313" key="2">
    <source>
        <dbReference type="Proteomes" id="UP000076512"/>
    </source>
</evidence>
<dbReference type="EMBL" id="LWGR01000003">
    <property type="protein sequence ID" value="KZM75752.1"/>
    <property type="molecule type" value="Genomic_DNA"/>
</dbReference>
<dbReference type="OrthoDB" id="3197444at2"/>
<sequence>MAFEPAAVDGLQEGVAQIYADAEVQLLARVATAIEKGIDTPQWVSVQLGEIARLSKEARGFLLSLDPLVAQQVEATLLAAHTTGIAAADSDIPGPPSSSPTPIVSQEAVSALAAEATAAVVSTHSHILRSTVDGYRQVVAEVAGRVVTGVTTRREATQAALDHFAARGITSFRDKAGRNWRIDTYAEMAVRTAALRALKQGHTDRLVQRGYDLVVISSHPRPAPQCRKFEGRIVSLTGRTPNGKVEATSPLSGAAVTATVVASMREAETAGLHHPNCKHTHTLWVPGAPRPKVEPYDEQGYADEQKLRRLERQVREAKRRQAAAITPEAKKAATAKVRARQAAIRAHVEQTGVARRPHREQLREGDVGNAHTLTKLTRNPTPPAIDAQPAVVKTEAKLTRRKREFEHLDDQQLTDAAEKAVNDLDMDLLDRIEAEDQHRRKLAAQRAERWAGYERIYDELMAEGWDHESAVEKAYGISVKTQRSQAAISMLRGQGYEGKSFNELARHAYKDHAYHHWLRAEEATNGYMLSKAGQAAGVDPRSLWFGNAKTAEKYASEELRAYWDQHGRPTLDEFKADLLDPQEADRIRSARGDFLR</sequence>
<reference evidence="1 2" key="1">
    <citation type="submission" date="2016-04" db="EMBL/GenBank/DDBJ databases">
        <authorList>
            <person name="Evans L.H."/>
            <person name="Alamgir A."/>
            <person name="Owens N."/>
            <person name="Weber N.D."/>
            <person name="Virtaneva K."/>
            <person name="Barbian K."/>
            <person name="Babar A."/>
            <person name="Rosenke K."/>
        </authorList>
    </citation>
    <scope>NUCLEOTIDE SEQUENCE [LARGE SCALE GENOMIC DNA]</scope>
    <source>
        <strain evidence="1 2">IFM 0406</strain>
    </source>
</reference>
<dbReference type="STRING" id="455432.AWN90_20660"/>
<dbReference type="Pfam" id="PF06152">
    <property type="entry name" value="Phage_min_cap2"/>
    <property type="match status" value="1"/>
</dbReference>
<dbReference type="GO" id="GO:0005198">
    <property type="term" value="F:structural molecule activity"/>
    <property type="evidence" value="ECO:0007669"/>
    <property type="project" value="InterPro"/>
</dbReference>
<name>A0A161Z9I0_9NOCA</name>
<evidence type="ECO:0000313" key="1">
    <source>
        <dbReference type="EMBL" id="KZM75752.1"/>
    </source>
</evidence>
<dbReference type="RefSeq" id="WP_067583708.1">
    <property type="nucleotide sequence ID" value="NZ_JABMCZ010000001.1"/>
</dbReference>
<accession>A0A161Z9I0</accession>
<organism evidence="1 2">
    <name type="scientific">Nocardia terpenica</name>
    <dbReference type="NCBI Taxonomy" id="455432"/>
    <lineage>
        <taxon>Bacteria</taxon>
        <taxon>Bacillati</taxon>
        <taxon>Actinomycetota</taxon>
        <taxon>Actinomycetes</taxon>
        <taxon>Mycobacteriales</taxon>
        <taxon>Nocardiaceae</taxon>
        <taxon>Nocardia</taxon>
    </lineage>
</organism>
<dbReference type="AlphaFoldDB" id="A0A161Z9I0"/>
<keyword evidence="2" id="KW-1185">Reference proteome</keyword>
<dbReference type="Proteomes" id="UP000076512">
    <property type="component" value="Unassembled WGS sequence"/>
</dbReference>